<feature type="region of interest" description="Disordered" evidence="1">
    <location>
        <begin position="94"/>
        <end position="119"/>
    </location>
</feature>
<evidence type="ECO:0000256" key="2">
    <source>
        <dbReference type="SAM" id="SignalP"/>
    </source>
</evidence>
<organism evidence="3 4">
    <name type="scientific">Plakobranchus ocellatus</name>
    <dbReference type="NCBI Taxonomy" id="259542"/>
    <lineage>
        <taxon>Eukaryota</taxon>
        <taxon>Metazoa</taxon>
        <taxon>Spiralia</taxon>
        <taxon>Lophotrochozoa</taxon>
        <taxon>Mollusca</taxon>
        <taxon>Gastropoda</taxon>
        <taxon>Heterobranchia</taxon>
        <taxon>Euthyneura</taxon>
        <taxon>Panpulmonata</taxon>
        <taxon>Sacoglossa</taxon>
        <taxon>Placobranchoidea</taxon>
        <taxon>Plakobranchidae</taxon>
        <taxon>Plakobranchus</taxon>
    </lineage>
</organism>
<dbReference type="Proteomes" id="UP000735302">
    <property type="component" value="Unassembled WGS sequence"/>
</dbReference>
<dbReference type="EMBL" id="BLXT01005762">
    <property type="protein sequence ID" value="GFO25547.1"/>
    <property type="molecule type" value="Genomic_DNA"/>
</dbReference>
<protein>
    <submittedName>
        <fullName evidence="3">Uncharacterized protein</fullName>
    </submittedName>
</protein>
<keyword evidence="2" id="KW-0732">Signal</keyword>
<feature type="chain" id="PRO_5043461467" evidence="2">
    <location>
        <begin position="27"/>
        <end position="119"/>
    </location>
</feature>
<accession>A0AAV4C2R2</accession>
<proteinExistence type="predicted"/>
<keyword evidence="4" id="KW-1185">Reference proteome</keyword>
<reference evidence="3 4" key="1">
    <citation type="journal article" date="2021" name="Elife">
        <title>Chloroplast acquisition without the gene transfer in kleptoplastic sea slugs, Plakobranchus ocellatus.</title>
        <authorList>
            <person name="Maeda T."/>
            <person name="Takahashi S."/>
            <person name="Yoshida T."/>
            <person name="Shimamura S."/>
            <person name="Takaki Y."/>
            <person name="Nagai Y."/>
            <person name="Toyoda A."/>
            <person name="Suzuki Y."/>
            <person name="Arimoto A."/>
            <person name="Ishii H."/>
            <person name="Satoh N."/>
            <person name="Nishiyama T."/>
            <person name="Hasebe M."/>
            <person name="Maruyama T."/>
            <person name="Minagawa J."/>
            <person name="Obokata J."/>
            <person name="Shigenobu S."/>
        </authorList>
    </citation>
    <scope>NUCLEOTIDE SEQUENCE [LARGE SCALE GENOMIC DNA]</scope>
</reference>
<evidence type="ECO:0000313" key="4">
    <source>
        <dbReference type="Proteomes" id="UP000735302"/>
    </source>
</evidence>
<name>A0AAV4C2R2_9GAST</name>
<comment type="caution">
    <text evidence="3">The sequence shown here is derived from an EMBL/GenBank/DDBJ whole genome shotgun (WGS) entry which is preliminary data.</text>
</comment>
<sequence length="119" mass="13328">MDDRMKENIALPFRLVVAALILEIGADESIDPNWLCVLNHNAHYAEGRGRRLLAYRSYSSPNQVPLQRPVINKKKPRGTSWAVIKESIVLPYSSDKKAGHACTPILRSSPNRLRPGKSP</sequence>
<evidence type="ECO:0000256" key="1">
    <source>
        <dbReference type="SAM" id="MobiDB-lite"/>
    </source>
</evidence>
<dbReference type="AlphaFoldDB" id="A0AAV4C2R2"/>
<gene>
    <name evidence="3" type="ORF">PoB_005205200</name>
</gene>
<evidence type="ECO:0000313" key="3">
    <source>
        <dbReference type="EMBL" id="GFO25547.1"/>
    </source>
</evidence>
<feature type="signal peptide" evidence="2">
    <location>
        <begin position="1"/>
        <end position="26"/>
    </location>
</feature>